<feature type="compositionally biased region" description="Basic and acidic residues" evidence="1">
    <location>
        <begin position="481"/>
        <end position="500"/>
    </location>
</feature>
<sequence>MLPVTVEESKAQRLQRQQARFRDRGGAFVPSEKNALKDILLARTVSGESPSKVATKSPHRHRSRSASPSKVKRNKTATKAQGSPIKGKGSRLKTDTMTPTGSVSGNAAAGSSTEPGSKISTAQRKKKAGPTTRKGKGKAKTTDGDDISEAETTKVKPAPKRRGRPPKTKHQASDLGTFVITIFLHMQTIIHLDINADPEPSNRMTRTSKAKPPDTSKVKAKLVEAPRSDDEGTLVEAPRLKTHSKRKPVIVTIESDDEDALMPDNKPTIAEPSAIPKSAHKRLSAKHAPLNRAQAKQRTENRKEHSDEAEPTDASQTRNPSKWMKANQESPNSVKTKTYGSLTVDIPMKKSTTNPKRSAPDDDVREDVKQPLKKPKVSKFQSAKSLPLSNSVETSKPDAEDPAAKKPHSAMKQDIKRKKERPPESDDEDHMPKKPVSKKARFGEEPKSCVYISSERQKENALPSKKPKIGKPNSKSKSRGPPKDVLDRIKASATLHRIDDSEPDPLDCLS</sequence>
<feature type="compositionally biased region" description="Low complexity" evidence="1">
    <location>
        <begin position="101"/>
        <end position="112"/>
    </location>
</feature>
<evidence type="ECO:0000256" key="1">
    <source>
        <dbReference type="SAM" id="MobiDB-lite"/>
    </source>
</evidence>
<feature type="compositionally biased region" description="Basic and acidic residues" evidence="1">
    <location>
        <begin position="297"/>
        <end position="308"/>
    </location>
</feature>
<feature type="compositionally biased region" description="Basic residues" evidence="1">
    <location>
        <begin position="405"/>
        <end position="420"/>
    </location>
</feature>
<organism evidence="2 3">
    <name type="scientific">Suillus luteus UH-Slu-Lm8-n1</name>
    <dbReference type="NCBI Taxonomy" id="930992"/>
    <lineage>
        <taxon>Eukaryota</taxon>
        <taxon>Fungi</taxon>
        <taxon>Dikarya</taxon>
        <taxon>Basidiomycota</taxon>
        <taxon>Agaricomycotina</taxon>
        <taxon>Agaricomycetes</taxon>
        <taxon>Agaricomycetidae</taxon>
        <taxon>Boletales</taxon>
        <taxon>Suillineae</taxon>
        <taxon>Suillaceae</taxon>
        <taxon>Suillus</taxon>
    </lineage>
</organism>
<dbReference type="InParanoid" id="A0A0D0AUW2"/>
<feature type="compositionally biased region" description="Basic residues" evidence="1">
    <location>
        <begin position="57"/>
        <end position="76"/>
    </location>
</feature>
<feature type="compositionally biased region" description="Polar residues" evidence="1">
    <location>
        <begin position="113"/>
        <end position="122"/>
    </location>
</feature>
<reference evidence="2 3" key="1">
    <citation type="submission" date="2014-04" db="EMBL/GenBank/DDBJ databases">
        <authorList>
            <consortium name="DOE Joint Genome Institute"/>
            <person name="Kuo A."/>
            <person name="Ruytinx J."/>
            <person name="Rineau F."/>
            <person name="Colpaert J."/>
            <person name="Kohler A."/>
            <person name="Nagy L.G."/>
            <person name="Floudas D."/>
            <person name="Copeland A."/>
            <person name="Barry K.W."/>
            <person name="Cichocki N."/>
            <person name="Veneault-Fourrey C."/>
            <person name="LaButti K."/>
            <person name="Lindquist E.A."/>
            <person name="Lipzen A."/>
            <person name="Lundell T."/>
            <person name="Morin E."/>
            <person name="Murat C."/>
            <person name="Sun H."/>
            <person name="Tunlid A."/>
            <person name="Henrissat B."/>
            <person name="Grigoriev I.V."/>
            <person name="Hibbett D.S."/>
            <person name="Martin F."/>
            <person name="Nordberg H.P."/>
            <person name="Cantor M.N."/>
            <person name="Hua S.X."/>
        </authorList>
    </citation>
    <scope>NUCLEOTIDE SEQUENCE [LARGE SCALE GENOMIC DNA]</scope>
    <source>
        <strain evidence="2 3">UH-Slu-Lm8-n1</strain>
    </source>
</reference>
<feature type="compositionally biased region" description="Basic residues" evidence="1">
    <location>
        <begin position="157"/>
        <end position="170"/>
    </location>
</feature>
<feature type="compositionally biased region" description="Acidic residues" evidence="1">
    <location>
        <begin position="501"/>
        <end position="510"/>
    </location>
</feature>
<gene>
    <name evidence="2" type="ORF">CY34DRAFT_809649</name>
</gene>
<dbReference type="OrthoDB" id="3047765at2759"/>
<evidence type="ECO:0000313" key="2">
    <source>
        <dbReference type="EMBL" id="KIK38162.1"/>
    </source>
</evidence>
<feature type="compositionally biased region" description="Basic residues" evidence="1">
    <location>
        <begin position="465"/>
        <end position="480"/>
    </location>
</feature>
<dbReference type="AlphaFoldDB" id="A0A0D0AUW2"/>
<accession>A0A0D0AUW2</accession>
<evidence type="ECO:0000313" key="3">
    <source>
        <dbReference type="Proteomes" id="UP000054485"/>
    </source>
</evidence>
<reference evidence="3" key="2">
    <citation type="submission" date="2015-01" db="EMBL/GenBank/DDBJ databases">
        <title>Evolutionary Origins and Diversification of the Mycorrhizal Mutualists.</title>
        <authorList>
            <consortium name="DOE Joint Genome Institute"/>
            <consortium name="Mycorrhizal Genomics Consortium"/>
            <person name="Kohler A."/>
            <person name="Kuo A."/>
            <person name="Nagy L.G."/>
            <person name="Floudas D."/>
            <person name="Copeland A."/>
            <person name="Barry K.W."/>
            <person name="Cichocki N."/>
            <person name="Veneault-Fourrey C."/>
            <person name="LaButti K."/>
            <person name="Lindquist E.A."/>
            <person name="Lipzen A."/>
            <person name="Lundell T."/>
            <person name="Morin E."/>
            <person name="Murat C."/>
            <person name="Riley R."/>
            <person name="Ohm R."/>
            <person name="Sun H."/>
            <person name="Tunlid A."/>
            <person name="Henrissat B."/>
            <person name="Grigoriev I.V."/>
            <person name="Hibbett D.S."/>
            <person name="Martin F."/>
        </authorList>
    </citation>
    <scope>NUCLEOTIDE SEQUENCE [LARGE SCALE GENOMIC DNA]</scope>
    <source>
        <strain evidence="3">UH-Slu-Lm8-n1</strain>
    </source>
</reference>
<dbReference type="EMBL" id="KN835408">
    <property type="protein sequence ID" value="KIK38162.1"/>
    <property type="molecule type" value="Genomic_DNA"/>
</dbReference>
<feature type="compositionally biased region" description="Basic and acidic residues" evidence="1">
    <location>
        <begin position="358"/>
        <end position="370"/>
    </location>
</feature>
<proteinExistence type="predicted"/>
<feature type="region of interest" description="Disordered" evidence="1">
    <location>
        <begin position="1"/>
        <end position="176"/>
    </location>
</feature>
<feature type="region of interest" description="Disordered" evidence="1">
    <location>
        <begin position="195"/>
        <end position="510"/>
    </location>
</feature>
<keyword evidence="3" id="KW-1185">Reference proteome</keyword>
<feature type="compositionally biased region" description="Polar residues" evidence="1">
    <location>
        <begin position="327"/>
        <end position="341"/>
    </location>
</feature>
<feature type="compositionally biased region" description="Basic and acidic residues" evidence="1">
    <location>
        <begin position="395"/>
        <end position="404"/>
    </location>
</feature>
<name>A0A0D0AUW2_9AGAM</name>
<feature type="compositionally biased region" description="Basic residues" evidence="1">
    <location>
        <begin position="123"/>
        <end position="139"/>
    </location>
</feature>
<dbReference type="Proteomes" id="UP000054485">
    <property type="component" value="Unassembled WGS sequence"/>
</dbReference>
<protein>
    <submittedName>
        <fullName evidence="2">Unplaced genomic scaffold CY34scaffold_277, whole genome shotgun sequence</fullName>
    </submittedName>
</protein>
<feature type="compositionally biased region" description="Polar residues" evidence="1">
    <location>
        <begin position="379"/>
        <end position="394"/>
    </location>
</feature>
<dbReference type="HOGENOM" id="CLU_050257_0_0_1"/>
<dbReference type="STRING" id="930992.A0A0D0AUW2"/>
<feature type="compositionally biased region" description="Basic and acidic residues" evidence="1">
    <location>
        <begin position="211"/>
        <end position="230"/>
    </location>
</feature>